<keyword evidence="7 12" id="KW-0812">Transmembrane</keyword>
<evidence type="ECO:0000256" key="5">
    <source>
        <dbReference type="ARBA" id="ARBA00022679"/>
    </source>
</evidence>
<accession>A0AA48HYA1</accession>
<gene>
    <name evidence="15" type="ORF">CfP315_0511</name>
</gene>
<feature type="transmembrane region" description="Helical" evidence="12">
    <location>
        <begin position="282"/>
        <end position="303"/>
    </location>
</feature>
<keyword evidence="2" id="KW-0813">Transport</keyword>
<dbReference type="GO" id="GO:0008982">
    <property type="term" value="F:protein-N(PI)-phosphohistidine-sugar phosphotransferase activity"/>
    <property type="evidence" value="ECO:0007669"/>
    <property type="project" value="InterPro"/>
</dbReference>
<dbReference type="CDD" id="cd00212">
    <property type="entry name" value="PTS_IIB_glc"/>
    <property type="match status" value="1"/>
</dbReference>
<evidence type="ECO:0000259" key="13">
    <source>
        <dbReference type="PROSITE" id="PS51098"/>
    </source>
</evidence>
<dbReference type="GO" id="GO:0009401">
    <property type="term" value="P:phosphoenolpyruvate-dependent sugar phosphotransferase system"/>
    <property type="evidence" value="ECO:0007669"/>
    <property type="project" value="UniProtKB-KW"/>
</dbReference>
<evidence type="ECO:0000313" key="15">
    <source>
        <dbReference type="EMBL" id="BED91954.1"/>
    </source>
</evidence>
<dbReference type="InterPro" id="IPR013013">
    <property type="entry name" value="PTS_EIIC_1"/>
</dbReference>
<feature type="domain" description="PTS EIIC type-1" evidence="14">
    <location>
        <begin position="4"/>
        <end position="428"/>
    </location>
</feature>
<feature type="transmembrane region" description="Helical" evidence="12">
    <location>
        <begin position="178"/>
        <end position="198"/>
    </location>
</feature>
<dbReference type="Gene3D" id="3.30.1360.60">
    <property type="entry name" value="Glucose permease domain IIB"/>
    <property type="match status" value="1"/>
</dbReference>
<keyword evidence="4" id="KW-0762">Sugar transport</keyword>
<dbReference type="InterPro" id="IPR001996">
    <property type="entry name" value="PTS_IIB_1"/>
</dbReference>
<feature type="transmembrane region" description="Helical" evidence="12">
    <location>
        <begin position="398"/>
        <end position="416"/>
    </location>
</feature>
<dbReference type="GO" id="GO:0005886">
    <property type="term" value="C:plasma membrane"/>
    <property type="evidence" value="ECO:0007669"/>
    <property type="project" value="UniProtKB-SubCell"/>
</dbReference>
<comment type="subcellular location">
    <subcellularLocation>
        <location evidence="1">Cell membrane</location>
        <topology evidence="1">Multi-pass membrane protein</topology>
    </subcellularLocation>
</comment>
<dbReference type="PROSITE" id="PS51103">
    <property type="entry name" value="PTS_EIIC_TYPE_1"/>
    <property type="match status" value="1"/>
</dbReference>
<evidence type="ECO:0000256" key="1">
    <source>
        <dbReference type="ARBA" id="ARBA00004651"/>
    </source>
</evidence>
<keyword evidence="5" id="KW-0808">Transferase</keyword>
<dbReference type="PANTHER" id="PTHR30009">
    <property type="entry name" value="CYTOCHROME C-TYPE SYNTHESIS PROTEIN AND PTS TRANSMEMBRANE COMPONENT"/>
    <property type="match status" value="1"/>
</dbReference>
<evidence type="ECO:0000256" key="9">
    <source>
        <dbReference type="ARBA" id="ARBA00022989"/>
    </source>
</evidence>
<feature type="transmembrane region" description="Helical" evidence="12">
    <location>
        <begin position="71"/>
        <end position="89"/>
    </location>
</feature>
<evidence type="ECO:0000256" key="8">
    <source>
        <dbReference type="ARBA" id="ARBA00022777"/>
    </source>
</evidence>
<keyword evidence="3" id="KW-1003">Cell membrane</keyword>
<dbReference type="InterPro" id="IPR050429">
    <property type="entry name" value="PTS_Glucose_EIICBA"/>
</dbReference>
<sequence length="535" mass="59223">MNKKSIFSVLQRIGQSFMFPIAILPIAGLMLGIGASFSNSQMIFKYGLDWLLGEKTFLFFVLTIMKETGEIVFANLPIIFSMGVALGMAKKEKEVSCLSSAIAFLIMHKTISSLLYLTGKLEPGALLEGTIDNVCGIPTLQMSVFGGVIVGLGVAYLHNKFYKIKLPAVLSFFGGVRFIPIISACSYILVGTLMFFIWPHIQMFMNFLGEFVTSSKYVGKFIYGFTERALIPFGLHPVFYSPFWYTSIGGTAVIDGINVTGAQKIFFAELASQSTRKFTADAAVFMGGKFPFMLFGLPAAALAMYKTAKPHKKKLVGGLLLSAALTCFLTGITEPIEFTFLFLAPVLYFMHCIFAGLSFMFMYLLNIAIGTTFSAGLIDFFLFGILQGNAKTNWVMTIPLGIVYAILYYFVFIFFIKKFNLMTPGREEDELDPKLFTKKDFNSSRQNGISELIIKGLGDIENIVNLDCCATRLRVIVSDVTKIDDNILKQSGSVGIIKKGDAVQIIYGTRVTIIKSELEDYISDIKIKNNQPKSN</sequence>
<dbReference type="SUPFAM" id="SSF55604">
    <property type="entry name" value="Glucose permease domain IIB"/>
    <property type="match status" value="1"/>
</dbReference>
<evidence type="ECO:0000256" key="11">
    <source>
        <dbReference type="PROSITE-ProRule" id="PRU00421"/>
    </source>
</evidence>
<name>A0AA48HYA1_9FIRM</name>
<feature type="transmembrane region" description="Helical" evidence="12">
    <location>
        <begin position="139"/>
        <end position="157"/>
    </location>
</feature>
<feature type="transmembrane region" description="Helical" evidence="12">
    <location>
        <begin position="17"/>
        <end position="35"/>
    </location>
</feature>
<feature type="transmembrane region" description="Helical" evidence="12">
    <location>
        <begin position="101"/>
        <end position="119"/>
    </location>
</feature>
<proteinExistence type="predicted"/>
<evidence type="ECO:0000256" key="6">
    <source>
        <dbReference type="ARBA" id="ARBA00022683"/>
    </source>
</evidence>
<evidence type="ECO:0000256" key="10">
    <source>
        <dbReference type="ARBA" id="ARBA00023136"/>
    </source>
</evidence>
<evidence type="ECO:0000256" key="7">
    <source>
        <dbReference type="ARBA" id="ARBA00022692"/>
    </source>
</evidence>
<dbReference type="Pfam" id="PF00367">
    <property type="entry name" value="PTS_EIIB"/>
    <property type="match status" value="1"/>
</dbReference>
<evidence type="ECO:0000256" key="3">
    <source>
        <dbReference type="ARBA" id="ARBA00022475"/>
    </source>
</evidence>
<dbReference type="PROSITE" id="PS01035">
    <property type="entry name" value="PTS_EIIB_TYPE_1_CYS"/>
    <property type="match status" value="1"/>
</dbReference>
<feature type="transmembrane region" description="Helical" evidence="12">
    <location>
        <begin position="315"/>
        <end position="332"/>
    </location>
</feature>
<evidence type="ECO:0000256" key="12">
    <source>
        <dbReference type="SAM" id="Phobius"/>
    </source>
</evidence>
<dbReference type="AlphaFoldDB" id="A0AA48HYA1"/>
<dbReference type="PROSITE" id="PS51098">
    <property type="entry name" value="PTS_EIIB_TYPE_1"/>
    <property type="match status" value="1"/>
</dbReference>
<dbReference type="NCBIfam" id="TIGR00826">
    <property type="entry name" value="EIIB_glc"/>
    <property type="match status" value="1"/>
</dbReference>
<feature type="transmembrane region" description="Helical" evidence="12">
    <location>
        <begin position="364"/>
        <end position="386"/>
    </location>
</feature>
<feature type="domain" description="PTS EIIB type-1" evidence="13">
    <location>
        <begin position="447"/>
        <end position="528"/>
    </location>
</feature>
<protein>
    <submittedName>
        <fullName evidence="15">PTS transporter subunit IIABC</fullName>
    </submittedName>
</protein>
<evidence type="ECO:0000256" key="4">
    <source>
        <dbReference type="ARBA" id="ARBA00022597"/>
    </source>
</evidence>
<dbReference type="InterPro" id="IPR036878">
    <property type="entry name" value="Glu_permease_IIB"/>
</dbReference>
<dbReference type="Proteomes" id="UP001337580">
    <property type="component" value="Chromosome"/>
</dbReference>
<keyword evidence="8" id="KW-0418">Kinase</keyword>
<dbReference type="EMBL" id="AP027924">
    <property type="protein sequence ID" value="BED91954.1"/>
    <property type="molecule type" value="Genomic_DNA"/>
</dbReference>
<evidence type="ECO:0000256" key="2">
    <source>
        <dbReference type="ARBA" id="ARBA00022448"/>
    </source>
</evidence>
<dbReference type="GO" id="GO:0016301">
    <property type="term" value="F:kinase activity"/>
    <property type="evidence" value="ECO:0007669"/>
    <property type="project" value="UniProtKB-KW"/>
</dbReference>
<organism evidence="15">
    <name type="scientific">Candidatus Improbicoccus pseudotrichonymphae</name>
    <dbReference type="NCBI Taxonomy" id="3033792"/>
    <lineage>
        <taxon>Bacteria</taxon>
        <taxon>Bacillati</taxon>
        <taxon>Bacillota</taxon>
        <taxon>Clostridia</taxon>
        <taxon>Candidatus Improbicoccus</taxon>
    </lineage>
</organism>
<dbReference type="InterPro" id="IPR018113">
    <property type="entry name" value="PTrfase_EIIB_Cys"/>
</dbReference>
<keyword evidence="9 12" id="KW-1133">Transmembrane helix</keyword>
<keyword evidence="10 12" id="KW-0472">Membrane</keyword>
<dbReference type="KEGG" id="ips:CfP315_0511"/>
<dbReference type="GO" id="GO:0090563">
    <property type="term" value="F:protein-phosphocysteine-sugar phosphotransferase activity"/>
    <property type="evidence" value="ECO:0007669"/>
    <property type="project" value="TreeGrafter"/>
</dbReference>
<dbReference type="Pfam" id="PF02378">
    <property type="entry name" value="PTS_EIIC"/>
    <property type="match status" value="1"/>
</dbReference>
<keyword evidence="6" id="KW-0598">Phosphotransferase system</keyword>
<evidence type="ECO:0000259" key="14">
    <source>
        <dbReference type="PROSITE" id="PS51103"/>
    </source>
</evidence>
<dbReference type="PANTHER" id="PTHR30009:SF24">
    <property type="entry name" value="PTS SYSTEM, IIBC COMPONENT"/>
    <property type="match status" value="1"/>
</dbReference>
<feature type="transmembrane region" description="Helical" evidence="12">
    <location>
        <begin position="338"/>
        <end position="357"/>
    </location>
</feature>
<dbReference type="InterPro" id="IPR003352">
    <property type="entry name" value="PTS_EIIC"/>
</dbReference>
<reference evidence="15" key="1">
    <citation type="journal article" date="2023" name="ISME J.">
        <title>Emergence of putative energy parasites within Clostridia revealed by genome analysis of a novel endosymbiotic clade.</title>
        <authorList>
            <person name="Takahashi K."/>
            <person name="Kuwahara H."/>
            <person name="Horikawa Y."/>
            <person name="Izawa K."/>
            <person name="Kato D."/>
            <person name="Inagaki T."/>
            <person name="Yuki M."/>
            <person name="Ohkuma M."/>
            <person name="Hongoh Y."/>
        </authorList>
    </citation>
    <scope>NUCLEOTIDE SEQUENCE</scope>
    <source>
        <strain evidence="15">CfP3-15</strain>
    </source>
</reference>
<feature type="active site" description="Phosphocysteine intermediate; for EIIB activity" evidence="11">
    <location>
        <position position="469"/>
    </location>
</feature>